<gene>
    <name evidence="2" type="ORF">DSM106972_047420</name>
</gene>
<keyword evidence="3" id="KW-1185">Reference proteome</keyword>
<feature type="coiled-coil region" evidence="1">
    <location>
        <begin position="92"/>
        <end position="126"/>
    </location>
</feature>
<proteinExistence type="predicted"/>
<keyword evidence="1" id="KW-0175">Coiled coil</keyword>
<reference evidence="2" key="1">
    <citation type="submission" date="2018-12" db="EMBL/GenBank/DDBJ databases">
        <authorList>
            <person name="Will S."/>
            <person name="Neumann-Schaal M."/>
            <person name="Henke P."/>
        </authorList>
    </citation>
    <scope>NUCLEOTIDE SEQUENCE</scope>
    <source>
        <strain evidence="2">PCC 7102</strain>
    </source>
</reference>
<accession>A0A3S1CHX4</accession>
<dbReference type="EMBL" id="RSCL01000012">
    <property type="protein sequence ID" value="RUT03828.1"/>
    <property type="molecule type" value="Genomic_DNA"/>
</dbReference>
<reference evidence="2" key="2">
    <citation type="journal article" date="2019" name="Genome Biol. Evol.">
        <title>Day and night: Metabolic profiles and evolutionary relationships of six axenic non-marine cyanobacteria.</title>
        <authorList>
            <person name="Will S.E."/>
            <person name="Henke P."/>
            <person name="Boedeker C."/>
            <person name="Huang S."/>
            <person name="Brinkmann H."/>
            <person name="Rohde M."/>
            <person name="Jarek M."/>
            <person name="Friedl T."/>
            <person name="Seufert S."/>
            <person name="Schumacher M."/>
            <person name="Overmann J."/>
            <person name="Neumann-Schaal M."/>
            <person name="Petersen J."/>
        </authorList>
    </citation>
    <scope>NUCLEOTIDE SEQUENCE [LARGE SCALE GENOMIC DNA]</scope>
    <source>
        <strain evidence="2">PCC 7102</strain>
    </source>
</reference>
<name>A0A3S1CHX4_9CYAN</name>
<organism evidence="2 3">
    <name type="scientific">Dulcicalothrix desertica PCC 7102</name>
    <dbReference type="NCBI Taxonomy" id="232991"/>
    <lineage>
        <taxon>Bacteria</taxon>
        <taxon>Bacillati</taxon>
        <taxon>Cyanobacteriota</taxon>
        <taxon>Cyanophyceae</taxon>
        <taxon>Nostocales</taxon>
        <taxon>Calotrichaceae</taxon>
        <taxon>Dulcicalothrix</taxon>
    </lineage>
</organism>
<dbReference type="Proteomes" id="UP000271624">
    <property type="component" value="Unassembled WGS sequence"/>
</dbReference>
<dbReference type="RefSeq" id="WP_127083107.1">
    <property type="nucleotide sequence ID" value="NZ_RSCL01000012.1"/>
</dbReference>
<dbReference type="OrthoDB" id="488442at2"/>
<feature type="coiled-coil region" evidence="1">
    <location>
        <begin position="18"/>
        <end position="52"/>
    </location>
</feature>
<evidence type="ECO:0000256" key="1">
    <source>
        <dbReference type="SAM" id="Coils"/>
    </source>
</evidence>
<protein>
    <submittedName>
        <fullName evidence="2">Uncharacterized protein</fullName>
    </submittedName>
</protein>
<evidence type="ECO:0000313" key="2">
    <source>
        <dbReference type="EMBL" id="RUT03828.1"/>
    </source>
</evidence>
<comment type="caution">
    <text evidence="2">The sequence shown here is derived from an EMBL/GenBank/DDBJ whole genome shotgun (WGS) entry which is preliminary data.</text>
</comment>
<dbReference type="AlphaFoldDB" id="A0A3S1CHX4"/>
<evidence type="ECO:0000313" key="3">
    <source>
        <dbReference type="Proteomes" id="UP000271624"/>
    </source>
</evidence>
<sequence length="139" mass="15989">MTNANNGNSNSQEVYAILAELARKQLQTENNLQRTQEQIERTQMQIDATTQQLSATQYEVESLTNDVSRVLGRSAILDDVLLEMRDTNQAMQANFERHLQNFERHIENYEEHKRTTNAALNSLEAINLRLIQIITGDQN</sequence>